<dbReference type="AlphaFoldDB" id="A0A395VDY5"/>
<proteinExistence type="predicted"/>
<dbReference type="EMBL" id="QRVL01000001">
    <property type="protein sequence ID" value="RGS42279.1"/>
    <property type="molecule type" value="Genomic_DNA"/>
</dbReference>
<evidence type="ECO:0000313" key="1">
    <source>
        <dbReference type="EMBL" id="RGS42279.1"/>
    </source>
</evidence>
<gene>
    <name evidence="1" type="ORF">DWX93_02820</name>
</gene>
<comment type="caution">
    <text evidence="1">The sequence shown here is derived from an EMBL/GenBank/DDBJ whole genome shotgun (WGS) entry which is preliminary data.</text>
</comment>
<dbReference type="Proteomes" id="UP000266172">
    <property type="component" value="Unassembled WGS sequence"/>
</dbReference>
<organism evidence="1 2">
    <name type="scientific">Roseburia hominis</name>
    <dbReference type="NCBI Taxonomy" id="301301"/>
    <lineage>
        <taxon>Bacteria</taxon>
        <taxon>Bacillati</taxon>
        <taxon>Bacillota</taxon>
        <taxon>Clostridia</taxon>
        <taxon>Lachnospirales</taxon>
        <taxon>Lachnospiraceae</taxon>
        <taxon>Roseburia</taxon>
    </lineage>
</organism>
<evidence type="ECO:0000313" key="2">
    <source>
        <dbReference type="Proteomes" id="UP000266172"/>
    </source>
</evidence>
<reference evidence="1 2" key="1">
    <citation type="submission" date="2018-08" db="EMBL/GenBank/DDBJ databases">
        <title>A genome reference for cultivated species of the human gut microbiota.</title>
        <authorList>
            <person name="Zou Y."/>
            <person name="Xue W."/>
            <person name="Luo G."/>
        </authorList>
    </citation>
    <scope>NUCLEOTIDE SEQUENCE [LARGE SCALE GENOMIC DNA]</scope>
    <source>
        <strain evidence="1 2">AF22-12AC</strain>
    </source>
</reference>
<accession>A0A395VDY5</accession>
<sequence>MSAGLRTQSVECSKLGKTWIIEDAKRGMVRNTGFCGQNCRRLFYSGTSSYLLSSNITDPASL</sequence>
<name>A0A395VDY5_9FIRM</name>
<protein>
    <submittedName>
        <fullName evidence="1">Uncharacterized protein</fullName>
    </submittedName>
</protein>